<protein>
    <recommendedName>
        <fullName evidence="6">NAC domain-containing protein</fullName>
    </recommendedName>
</protein>
<dbReference type="InterPro" id="IPR036093">
    <property type="entry name" value="NAC_dom_sf"/>
</dbReference>
<feature type="domain" description="NAC" evidence="6">
    <location>
        <begin position="9"/>
        <end position="179"/>
    </location>
</feature>
<feature type="compositionally biased region" description="Low complexity" evidence="5">
    <location>
        <begin position="239"/>
        <end position="258"/>
    </location>
</feature>
<dbReference type="Pfam" id="PF02365">
    <property type="entry name" value="NAM"/>
    <property type="match status" value="1"/>
</dbReference>
<dbReference type="GO" id="GO:0003677">
    <property type="term" value="F:DNA binding"/>
    <property type="evidence" value="ECO:0007669"/>
    <property type="project" value="UniProtKB-KW"/>
</dbReference>
<proteinExistence type="predicted"/>
<name>A0AAV2FIT5_9ROSI</name>
<feature type="region of interest" description="Disordered" evidence="5">
    <location>
        <begin position="216"/>
        <end position="260"/>
    </location>
</feature>
<dbReference type="EMBL" id="OZ034819">
    <property type="protein sequence ID" value="CAL1398196.1"/>
    <property type="molecule type" value="Genomic_DNA"/>
</dbReference>
<evidence type="ECO:0000256" key="4">
    <source>
        <dbReference type="ARBA" id="ARBA00023242"/>
    </source>
</evidence>
<evidence type="ECO:0000259" key="6">
    <source>
        <dbReference type="PROSITE" id="PS51005"/>
    </source>
</evidence>
<keyword evidence="1" id="KW-0805">Transcription regulation</keyword>
<evidence type="ECO:0000256" key="2">
    <source>
        <dbReference type="ARBA" id="ARBA00023125"/>
    </source>
</evidence>
<keyword evidence="3" id="KW-0804">Transcription</keyword>
<dbReference type="Proteomes" id="UP001497516">
    <property type="component" value="Chromosome 6"/>
</dbReference>
<dbReference type="SUPFAM" id="SSF101941">
    <property type="entry name" value="NAC domain"/>
    <property type="match status" value="1"/>
</dbReference>
<reference evidence="7 8" key="1">
    <citation type="submission" date="2024-04" db="EMBL/GenBank/DDBJ databases">
        <authorList>
            <person name="Fracassetti M."/>
        </authorList>
    </citation>
    <scope>NUCLEOTIDE SEQUENCE [LARGE SCALE GENOMIC DNA]</scope>
</reference>
<dbReference type="Gene3D" id="2.170.150.80">
    <property type="entry name" value="NAC domain"/>
    <property type="match status" value="1"/>
</dbReference>
<keyword evidence="2" id="KW-0238">DNA-binding</keyword>
<dbReference type="GO" id="GO:0048731">
    <property type="term" value="P:system development"/>
    <property type="evidence" value="ECO:0007669"/>
    <property type="project" value="TreeGrafter"/>
</dbReference>
<evidence type="ECO:0000313" key="7">
    <source>
        <dbReference type="EMBL" id="CAL1398196.1"/>
    </source>
</evidence>
<dbReference type="PROSITE" id="PS51005">
    <property type="entry name" value="NAC"/>
    <property type="match status" value="1"/>
</dbReference>
<dbReference type="GO" id="GO:0006355">
    <property type="term" value="P:regulation of DNA-templated transcription"/>
    <property type="evidence" value="ECO:0007669"/>
    <property type="project" value="InterPro"/>
</dbReference>
<sequence length="306" mass="34654">MENSRSEQRDVGFKFDPTDDELVLGYLLSKLRGKPLPSDEYVKDCDVYGQEPWEICEKFRVHPSSRSRFWCEDDEGDLYVFTPLRKRSIGGSRHDRRVGTGGGYWHGEDAGKVSWSSDRQICWINKRFKYKSDGSRGNAAAKNQDGWIMHEYSLHKPAPWLGLDESSFDRYALCRIRKNEKKRKAAQGKTKVYYLEIDEEDDDEVKEELKEIIAARGGESNSSKQQEQRWLSPVGGAGAPAASPASSVGSAAFAASPPDFDPQIKQLRQWIERSAPSFSSDADHCGPALCEEEQWEALRKAIGMDF</sequence>
<dbReference type="AlphaFoldDB" id="A0AAV2FIT5"/>
<keyword evidence="4" id="KW-0539">Nucleus</keyword>
<evidence type="ECO:0000256" key="3">
    <source>
        <dbReference type="ARBA" id="ARBA00023163"/>
    </source>
</evidence>
<keyword evidence="8" id="KW-1185">Reference proteome</keyword>
<accession>A0AAV2FIT5</accession>
<gene>
    <name evidence="7" type="ORF">LTRI10_LOCUS38440</name>
</gene>
<evidence type="ECO:0000313" key="8">
    <source>
        <dbReference type="Proteomes" id="UP001497516"/>
    </source>
</evidence>
<feature type="compositionally biased region" description="Polar residues" evidence="5">
    <location>
        <begin position="219"/>
        <end position="229"/>
    </location>
</feature>
<dbReference type="PANTHER" id="PTHR31719">
    <property type="entry name" value="NAC TRANSCRIPTION FACTOR 56"/>
    <property type="match status" value="1"/>
</dbReference>
<evidence type="ECO:0000256" key="1">
    <source>
        <dbReference type="ARBA" id="ARBA00023015"/>
    </source>
</evidence>
<dbReference type="PANTHER" id="PTHR31719:SF164">
    <property type="entry name" value="NAC DOMAIN-CONTAINING PROTEIN"/>
    <property type="match status" value="1"/>
</dbReference>
<dbReference type="InterPro" id="IPR003441">
    <property type="entry name" value="NAC-dom"/>
</dbReference>
<evidence type="ECO:0000256" key="5">
    <source>
        <dbReference type="SAM" id="MobiDB-lite"/>
    </source>
</evidence>
<organism evidence="7 8">
    <name type="scientific">Linum trigynum</name>
    <dbReference type="NCBI Taxonomy" id="586398"/>
    <lineage>
        <taxon>Eukaryota</taxon>
        <taxon>Viridiplantae</taxon>
        <taxon>Streptophyta</taxon>
        <taxon>Embryophyta</taxon>
        <taxon>Tracheophyta</taxon>
        <taxon>Spermatophyta</taxon>
        <taxon>Magnoliopsida</taxon>
        <taxon>eudicotyledons</taxon>
        <taxon>Gunneridae</taxon>
        <taxon>Pentapetalae</taxon>
        <taxon>rosids</taxon>
        <taxon>fabids</taxon>
        <taxon>Malpighiales</taxon>
        <taxon>Linaceae</taxon>
        <taxon>Linum</taxon>
    </lineage>
</organism>